<sequence length="234" mass="25599">MSEHISTVMGDGSVRPTYSRHAWPKNRINAAQADLRVLMMPGTGYNCDRPLLYYAATALVENGWYADRLDVNANLSKTPAPQIFAMLSGAVDEWLTQVQHDAEQAGRAMPRTLVVAKSLSTFIQPHVASIGVPMALLTPVFSPADFDPAHSVIPVPGDADFHVGSAPEPLICAGTADPLYNGDRARRLSGLIHEYADANHSIEVPGDWQRSMTYLHDVTQAVVDYARTIARYTR</sequence>
<dbReference type="SUPFAM" id="SSF53474">
    <property type="entry name" value="alpha/beta-Hydrolases"/>
    <property type="match status" value="1"/>
</dbReference>
<evidence type="ECO:0000313" key="1">
    <source>
        <dbReference type="EMBL" id="RSX53287.1"/>
    </source>
</evidence>
<protein>
    <recommendedName>
        <fullName evidence="3">Alpha/beta hydrolase</fullName>
    </recommendedName>
</protein>
<reference evidence="1 2" key="1">
    <citation type="submission" date="2018-09" db="EMBL/GenBank/DDBJ databases">
        <title>Characterization of the phylogenetic diversity of five novel species belonging to the genus Bifidobacterium.</title>
        <authorList>
            <person name="Lugli G.A."/>
            <person name="Duranti S."/>
            <person name="Milani C."/>
        </authorList>
    </citation>
    <scope>NUCLEOTIDE SEQUENCE [LARGE SCALE GENOMIC DNA]</scope>
    <source>
        <strain evidence="1 2">2034B</strain>
    </source>
</reference>
<accession>A0A430FKC7</accession>
<evidence type="ECO:0000313" key="2">
    <source>
        <dbReference type="Proteomes" id="UP000287533"/>
    </source>
</evidence>
<keyword evidence="2" id="KW-1185">Reference proteome</keyword>
<dbReference type="AlphaFoldDB" id="A0A430FKC7"/>
<organism evidence="1 2">
    <name type="scientific">Bifidobacterium goeldii</name>
    <dbReference type="NCBI Taxonomy" id="2306975"/>
    <lineage>
        <taxon>Bacteria</taxon>
        <taxon>Bacillati</taxon>
        <taxon>Actinomycetota</taxon>
        <taxon>Actinomycetes</taxon>
        <taxon>Bifidobacteriales</taxon>
        <taxon>Bifidobacteriaceae</taxon>
        <taxon>Bifidobacterium</taxon>
    </lineage>
</organism>
<dbReference type="InterPro" id="IPR029058">
    <property type="entry name" value="AB_hydrolase_fold"/>
</dbReference>
<name>A0A430FKC7_9BIFI</name>
<proteinExistence type="predicted"/>
<dbReference type="Proteomes" id="UP000287533">
    <property type="component" value="Unassembled WGS sequence"/>
</dbReference>
<evidence type="ECO:0008006" key="3">
    <source>
        <dbReference type="Google" id="ProtNLM"/>
    </source>
</evidence>
<dbReference type="EMBL" id="QXGL01000003">
    <property type="protein sequence ID" value="RSX53287.1"/>
    <property type="molecule type" value="Genomic_DNA"/>
</dbReference>
<gene>
    <name evidence="1" type="ORF">D2E25_1260</name>
</gene>
<comment type="caution">
    <text evidence="1">The sequence shown here is derived from an EMBL/GenBank/DDBJ whole genome shotgun (WGS) entry which is preliminary data.</text>
</comment>